<keyword evidence="4" id="KW-1185">Reference proteome</keyword>
<evidence type="ECO:0000256" key="1">
    <source>
        <dbReference type="SAM" id="MobiDB-lite"/>
    </source>
</evidence>
<evidence type="ECO:0000313" key="3">
    <source>
        <dbReference type="Ensembl" id="ENSACLP00000077362.1"/>
    </source>
</evidence>
<dbReference type="Ensembl" id="ENSACLT00000063332.1">
    <property type="protein sequence ID" value="ENSACLP00000077362.1"/>
    <property type="gene ID" value="ENSACLG00000039132.1"/>
</dbReference>
<dbReference type="Proteomes" id="UP000265100">
    <property type="component" value="Chromosome 12"/>
</dbReference>
<dbReference type="GeneTree" id="ENSGT00530000064449"/>
<dbReference type="Gene3D" id="1.10.287.210">
    <property type="match status" value="1"/>
</dbReference>
<dbReference type="CDD" id="cd09951">
    <property type="entry name" value="HERV-Rb-like_HR1-HR2"/>
    <property type="match status" value="1"/>
</dbReference>
<dbReference type="AlphaFoldDB" id="A0AAX7V8I2"/>
<reference evidence="3" key="4">
    <citation type="submission" date="2025-09" db="UniProtKB">
        <authorList>
            <consortium name="Ensembl"/>
        </authorList>
    </citation>
    <scope>IDENTIFICATION</scope>
</reference>
<dbReference type="PANTHER" id="PTHR10424:SF80">
    <property type="entry name" value="ENVELOPE GLYCOPROTEIN"/>
    <property type="match status" value="1"/>
</dbReference>
<dbReference type="SUPFAM" id="SSF58069">
    <property type="entry name" value="Virus ectodomain"/>
    <property type="match status" value="1"/>
</dbReference>
<proteinExistence type="predicted"/>
<dbReference type="PANTHER" id="PTHR10424">
    <property type="entry name" value="VIRAL ENVELOPE PROTEIN"/>
    <property type="match status" value="1"/>
</dbReference>
<reference evidence="4" key="2">
    <citation type="submission" date="2023-03" db="EMBL/GenBank/DDBJ databases">
        <authorList>
            <consortium name="Wellcome Sanger Institute Data Sharing"/>
        </authorList>
    </citation>
    <scope>NUCLEOTIDE SEQUENCE [LARGE SCALE GENOMIC DNA]</scope>
</reference>
<keyword evidence="2" id="KW-1133">Transmembrane helix</keyword>
<dbReference type="InterPro" id="IPR018154">
    <property type="entry name" value="TLV/ENV_coat_polyprotein"/>
</dbReference>
<organism evidence="3 4">
    <name type="scientific">Astatotilapia calliptera</name>
    <name type="common">Eastern happy</name>
    <name type="synonym">Chromis callipterus</name>
    <dbReference type="NCBI Taxonomy" id="8154"/>
    <lineage>
        <taxon>Eukaryota</taxon>
        <taxon>Metazoa</taxon>
        <taxon>Chordata</taxon>
        <taxon>Craniata</taxon>
        <taxon>Vertebrata</taxon>
        <taxon>Euteleostomi</taxon>
        <taxon>Actinopterygii</taxon>
        <taxon>Neopterygii</taxon>
        <taxon>Teleostei</taxon>
        <taxon>Neoteleostei</taxon>
        <taxon>Acanthomorphata</taxon>
        <taxon>Ovalentaria</taxon>
        <taxon>Cichlomorphae</taxon>
        <taxon>Cichliformes</taxon>
        <taxon>Cichlidae</taxon>
        <taxon>African cichlids</taxon>
        <taxon>Pseudocrenilabrinae</taxon>
        <taxon>Haplochromini</taxon>
        <taxon>Astatotilapia</taxon>
    </lineage>
</organism>
<feature type="compositionally biased region" description="Basic residues" evidence="1">
    <location>
        <begin position="456"/>
        <end position="465"/>
    </location>
</feature>
<accession>A0AAX7V8I2</accession>
<feature type="transmembrane region" description="Helical" evidence="2">
    <location>
        <begin position="21"/>
        <end position="42"/>
    </location>
</feature>
<protein>
    <submittedName>
        <fullName evidence="3">Uncharacterized protein</fullName>
    </submittedName>
</protein>
<feature type="transmembrane region" description="Helical" evidence="2">
    <location>
        <begin position="637"/>
        <end position="663"/>
    </location>
</feature>
<name>A0AAX7V8I2_ASTCA</name>
<evidence type="ECO:0000256" key="2">
    <source>
        <dbReference type="SAM" id="Phobius"/>
    </source>
</evidence>
<reference evidence="3 4" key="1">
    <citation type="submission" date="2018-05" db="EMBL/GenBank/DDBJ databases">
        <authorList>
            <person name="Datahose"/>
        </authorList>
    </citation>
    <scope>NUCLEOTIDE SEQUENCE</scope>
</reference>
<evidence type="ECO:0000313" key="4">
    <source>
        <dbReference type="Proteomes" id="UP000265100"/>
    </source>
</evidence>
<reference evidence="3" key="3">
    <citation type="submission" date="2025-08" db="UniProtKB">
        <authorList>
            <consortium name="Ensembl"/>
        </authorList>
    </citation>
    <scope>IDENTIFICATION</scope>
</reference>
<sequence>MGEEKSSEKMKLLENWKLMGVLAMITIGVLTTVFLLCELPSYRTHPPPLPLADPEATTSERDVGEKPDPCLEYYGGIEVDYVRGSTTAFTFDLCSVIDCGKDQTSWRGYEVWTCHDIRFTNACLVGKPTATGYTPCEEWDMVTGYTLPGWDTRGRWEGFAIQRDFSNTQNPLTMSIGGWQVTPQRYRKEDKVFYLVLGVDVFGKDPRGIIKINFKDPSCKLPSHNATLSCNLSSSDTASTKAPPSVSKVTKMDYTKWKPRQLMSRATGYVDSNLWLDWLIETTKEQKVSDCVACATARPRLFIEPAPLYPEDPWGFDCMLRLTRRAVNSGKCAPLSALFPPIDNNTIPGPFTPRKANYTCFNFTADDPGEQEYDAGEIPADWCEATFPGRGEAARASATVVGTWARAGLYYYCGGGSLHVRIPNEAVGVCAMVRLGAPLLIIGGKDNSERVEGHARRPPRRRRQGWPKGSSWSFDLTVNSPTYIDSIGVPRGVPNEFKLVDQIAAGFENIPILSALFPVTPNKNVDRINYVHYNVLRLSNLTRDAIQGLAEQVGPTSLMAVQNRMALDMVLAEKGGVCEMFGQMCCTFIPNNTAPDGSVTRALEGLRTLAHNMHEHSGINNPLEEWMTSVFGQWKGFVMSILVSLSVFTAVLTTCGCCLIPCLRALVVRLIDRAVTSGPEGRGVMMPLLKDDPEEWRDVDLVTLECVL</sequence>
<keyword evidence="2" id="KW-0812">Transmembrane</keyword>
<feature type="region of interest" description="Disordered" evidence="1">
    <location>
        <begin position="448"/>
        <end position="468"/>
    </location>
</feature>
<keyword evidence="2" id="KW-0472">Membrane</keyword>